<organism evidence="2 3">
    <name type="scientific">Mycoplasmopsis agalactiae</name>
    <name type="common">Mycoplasma agalactiae</name>
    <dbReference type="NCBI Taxonomy" id="2110"/>
    <lineage>
        <taxon>Bacteria</taxon>
        <taxon>Bacillati</taxon>
        <taxon>Mycoplasmatota</taxon>
        <taxon>Mycoplasmoidales</taxon>
        <taxon>Metamycoplasmataceae</taxon>
        <taxon>Mycoplasmopsis</taxon>
    </lineage>
</organism>
<evidence type="ECO:0000256" key="1">
    <source>
        <dbReference type="SAM" id="MobiDB-lite"/>
    </source>
</evidence>
<feature type="compositionally biased region" description="Polar residues" evidence="1">
    <location>
        <begin position="148"/>
        <end position="161"/>
    </location>
</feature>
<sequence length="324" mass="36064">MKKLNSKIPLFSKLALKTGLFVASPLVISSSCYVANERVYDISLDIENKGSKLSSEITFHNIADHVKVNKPAHVNLEFVSVTQTNNSLEVEYRIIEKDKSKTLPKKILVTGFKDSIYNNNVAINPSPLPYIDKTEPKTNEEPKVKLESMSSDQAVTDINGKSNSQSSPQSNNTEPTENALPKGRKIKETGYKLSELTAYPYDLISLDDGANKEELVKKLEVAISKKTGTNSSAEIALLSGSFFTKENSQLEGLSINNTISQEIKSKINTHGSATIGYFFESYTRGISVENHGQKETKKYLFKWRLVKDDNNPGTRVYEQIIDLS</sequence>
<dbReference type="PROSITE" id="PS51257">
    <property type="entry name" value="PROKAR_LIPOPROTEIN"/>
    <property type="match status" value="1"/>
</dbReference>
<proteinExistence type="predicted"/>
<evidence type="ECO:0000313" key="3">
    <source>
        <dbReference type="Proteomes" id="UP000006902"/>
    </source>
</evidence>
<dbReference type="Proteomes" id="UP000006902">
    <property type="component" value="Chromosome"/>
</dbReference>
<gene>
    <name evidence="2" type="ordered locus">MAGa1910</name>
</gene>
<feature type="region of interest" description="Disordered" evidence="1">
    <location>
        <begin position="127"/>
        <end position="185"/>
    </location>
</feature>
<feature type="compositionally biased region" description="Low complexity" evidence="1">
    <location>
        <begin position="162"/>
        <end position="172"/>
    </location>
</feature>
<accession>D3VPP9</accession>
<dbReference type="KEGG" id="mal:MAGa1910"/>
<dbReference type="AlphaFoldDB" id="D3VPP9"/>
<name>D3VPP9_MYCAA</name>
<feature type="compositionally biased region" description="Basic and acidic residues" evidence="1">
    <location>
        <begin position="132"/>
        <end position="146"/>
    </location>
</feature>
<reference evidence="3" key="1">
    <citation type="journal article" date="2010" name="BMC Genomics">
        <title>Comparative genomic and proteomic analyses of two Mycoplasma agalactiae strains: clues to the macro- and micro-events that are shaping mycoplasma diversity.</title>
        <authorList>
            <person name="Nouvel L.X."/>
            <person name="Sirand-Pugnet P."/>
            <person name="Marenda M.S."/>
            <person name="Sagne E."/>
            <person name="Barbe V."/>
            <person name="Mangenot S."/>
            <person name="Schenowitz C."/>
            <person name="Jacob D."/>
            <person name="Barre A."/>
            <person name="Claverol S."/>
            <person name="Blanchard A."/>
            <person name="Citti C."/>
        </authorList>
    </citation>
    <scope>NUCLEOTIDE SEQUENCE [LARGE SCALE GENOMIC DNA]</scope>
    <source>
        <strain evidence="3">5632</strain>
    </source>
</reference>
<dbReference type="RefSeq" id="WP_013021845.1">
    <property type="nucleotide sequence ID" value="NC_013948.1"/>
</dbReference>
<protein>
    <submittedName>
        <fullName evidence="2">Uncharacterized protein</fullName>
    </submittedName>
</protein>
<dbReference type="EMBL" id="FP671138">
    <property type="protein sequence ID" value="CBH40420.1"/>
    <property type="molecule type" value="Genomic_DNA"/>
</dbReference>
<evidence type="ECO:0000313" key="2">
    <source>
        <dbReference type="EMBL" id="CBH40420.1"/>
    </source>
</evidence>
<dbReference type="NCBIfam" id="NF045970">
    <property type="entry name" value="MAG1890_fam_LP"/>
    <property type="match status" value="1"/>
</dbReference>